<evidence type="ECO:0000256" key="1">
    <source>
        <dbReference type="SAM" id="SignalP"/>
    </source>
</evidence>
<dbReference type="OrthoDB" id="4689996at2759"/>
<keyword evidence="3" id="KW-1185">Reference proteome</keyword>
<name>A0A2P5I3T5_DIAHE</name>
<sequence length="140" mass="14480">MVSIKSLAVATLAAVPSVMAKVSSFKAPAEAAAGSNITVTFQTASYSQNWVDFGVAFSIQSPENAVYKNTIGLEFGFTALTGQEGLVYPYTFDLDATIPADIGPGEFILHAAIPYLAGASGSIGWNILNSTITITAPVTA</sequence>
<dbReference type="InterPro" id="IPR045469">
    <property type="entry name" value="Nis1"/>
</dbReference>
<keyword evidence="1" id="KW-0732">Signal</keyword>
<dbReference type="Proteomes" id="UP000094444">
    <property type="component" value="Unassembled WGS sequence"/>
</dbReference>
<dbReference type="AlphaFoldDB" id="A0A2P5I3T5"/>
<organism evidence="2 3">
    <name type="scientific">Diaporthe helianthi</name>
    <dbReference type="NCBI Taxonomy" id="158607"/>
    <lineage>
        <taxon>Eukaryota</taxon>
        <taxon>Fungi</taxon>
        <taxon>Dikarya</taxon>
        <taxon>Ascomycota</taxon>
        <taxon>Pezizomycotina</taxon>
        <taxon>Sordariomycetes</taxon>
        <taxon>Sordariomycetidae</taxon>
        <taxon>Diaporthales</taxon>
        <taxon>Diaporthaceae</taxon>
        <taxon>Diaporthe</taxon>
    </lineage>
</organism>
<gene>
    <name evidence="2" type="ORF">DHEL01_v204442</name>
</gene>
<comment type="caution">
    <text evidence="2">The sequence shown here is derived from an EMBL/GenBank/DDBJ whole genome shotgun (WGS) entry which is preliminary data.</text>
</comment>
<evidence type="ECO:0000313" key="3">
    <source>
        <dbReference type="Proteomes" id="UP000094444"/>
    </source>
</evidence>
<protein>
    <submittedName>
        <fullName evidence="2">Uncharacterized protein</fullName>
    </submittedName>
</protein>
<evidence type="ECO:0000313" key="2">
    <source>
        <dbReference type="EMBL" id="POS77150.1"/>
    </source>
</evidence>
<dbReference type="Pfam" id="PF19271">
    <property type="entry name" value="Nis1"/>
    <property type="match status" value="1"/>
</dbReference>
<reference evidence="2" key="1">
    <citation type="submission" date="2017-09" db="EMBL/GenBank/DDBJ databases">
        <title>Polyketide synthases of a Diaporthe helianthi virulent isolate.</title>
        <authorList>
            <person name="Baroncelli R."/>
        </authorList>
    </citation>
    <scope>NUCLEOTIDE SEQUENCE [LARGE SCALE GENOMIC DNA]</scope>
    <source>
        <strain evidence="2">7/96</strain>
    </source>
</reference>
<feature type="signal peptide" evidence="1">
    <location>
        <begin position="1"/>
        <end position="20"/>
    </location>
</feature>
<dbReference type="EMBL" id="MAVT02000295">
    <property type="protein sequence ID" value="POS77150.1"/>
    <property type="molecule type" value="Genomic_DNA"/>
</dbReference>
<feature type="chain" id="PRO_5015113106" evidence="1">
    <location>
        <begin position="21"/>
        <end position="140"/>
    </location>
</feature>
<proteinExistence type="predicted"/>
<accession>A0A2P5I3T5</accession>
<dbReference type="InParanoid" id="A0A2P5I3T5"/>